<name>A0ABN9QHT0_9DINO</name>
<reference evidence="2" key="1">
    <citation type="submission" date="2023-10" db="EMBL/GenBank/DDBJ databases">
        <authorList>
            <person name="Chen Y."/>
            <person name="Shah S."/>
            <person name="Dougan E. K."/>
            <person name="Thang M."/>
            <person name="Chan C."/>
        </authorList>
    </citation>
    <scope>NUCLEOTIDE SEQUENCE [LARGE SCALE GENOMIC DNA]</scope>
</reference>
<feature type="compositionally biased region" description="Basic and acidic residues" evidence="1">
    <location>
        <begin position="225"/>
        <end position="234"/>
    </location>
</feature>
<feature type="region of interest" description="Disordered" evidence="1">
    <location>
        <begin position="224"/>
        <end position="245"/>
    </location>
</feature>
<evidence type="ECO:0000256" key="1">
    <source>
        <dbReference type="SAM" id="MobiDB-lite"/>
    </source>
</evidence>
<protein>
    <submittedName>
        <fullName evidence="2">Uncharacterized protein</fullName>
    </submittedName>
</protein>
<dbReference type="Proteomes" id="UP001189429">
    <property type="component" value="Unassembled WGS sequence"/>
</dbReference>
<feature type="non-terminal residue" evidence="2">
    <location>
        <position position="732"/>
    </location>
</feature>
<dbReference type="EMBL" id="CAUYUJ010003500">
    <property type="protein sequence ID" value="CAK0805580.1"/>
    <property type="molecule type" value="Genomic_DNA"/>
</dbReference>
<comment type="caution">
    <text evidence="2">The sequence shown here is derived from an EMBL/GenBank/DDBJ whole genome shotgun (WGS) entry which is preliminary data.</text>
</comment>
<proteinExistence type="predicted"/>
<feature type="non-terminal residue" evidence="2">
    <location>
        <position position="1"/>
    </location>
</feature>
<feature type="compositionally biased region" description="Polar residues" evidence="1">
    <location>
        <begin position="236"/>
        <end position="245"/>
    </location>
</feature>
<evidence type="ECO:0000313" key="2">
    <source>
        <dbReference type="EMBL" id="CAK0805580.1"/>
    </source>
</evidence>
<evidence type="ECO:0000313" key="3">
    <source>
        <dbReference type="Proteomes" id="UP001189429"/>
    </source>
</evidence>
<organism evidence="2 3">
    <name type="scientific">Prorocentrum cordatum</name>
    <dbReference type="NCBI Taxonomy" id="2364126"/>
    <lineage>
        <taxon>Eukaryota</taxon>
        <taxon>Sar</taxon>
        <taxon>Alveolata</taxon>
        <taxon>Dinophyceae</taxon>
        <taxon>Prorocentrales</taxon>
        <taxon>Prorocentraceae</taxon>
        <taxon>Prorocentrum</taxon>
    </lineage>
</organism>
<gene>
    <name evidence="2" type="ORF">PCOR1329_LOCUS12057</name>
</gene>
<keyword evidence="3" id="KW-1185">Reference proteome</keyword>
<sequence>GYMSVATSAEDEIFGEEPCDGFPSHQCGLCDEDISNADPGKKEWKGMVLHGRCFNAVRAHNHCIESAPAHVVEQVNSDFENNRGAWQERVRPWIDPSKKARDGARDATKKTFYVVERKAKETEKEIDDDMKLTLLEYQAYEGFWHRKSDEQCEREFSKLHADQKGKHDEYVFEGGERKVIQKIAVRDIGRIRKSKGETTSQSSFTVEQTSSELDAEVKRRRLMKKTSDLEDLRGRTPQSHIPTESHSAEHFVTHGDARSRGSSADTLATPTLNLASSPRQSMCGGTETPDPAKELAKSRKGAMSEKGAKAKLFNPKVGINIDDATRERVVPTADDIDKMEPVVFMELKRSWSEMAIHVHSGFMTAGSGLVHQLKSASATVGTQSQQDLDMPTDALVNSITQMAQGIKDDIDRIGSDCNKASFGEIVQTLHTKMNAIEATKKSVYTQLDGLRYLSEKGGHGKAVEYMSHYNKRVKIQRRLQKATFAKELADNVSRTVYAMRGDAERRSLISEVEKSKGGKPKKPLLFNAEVPKNTDFDPMQATVWDDQASMPLQAIIKMIDANSSAIDGKVHVHENSFQARGANWLGCQGRVTSDWVITDADAIDSISCHDFCKGGLTPWLVTVKADAPRWGPSSMPLMGLACAIVARSADCYVMLHAASSITSCGVSLKDYLKFAETEEGSNSLKESSMVMLPQGHVLYVPTGICAMPIFIPHELPVKGLGLGHFVVIPMLR</sequence>
<feature type="region of interest" description="Disordered" evidence="1">
    <location>
        <begin position="274"/>
        <end position="293"/>
    </location>
</feature>
<accession>A0ABN9QHT0</accession>